<dbReference type="Proteomes" id="UP000663844">
    <property type="component" value="Unassembled WGS sequence"/>
</dbReference>
<protein>
    <submittedName>
        <fullName evidence="1">Uncharacterized protein</fullName>
    </submittedName>
</protein>
<dbReference type="EMBL" id="CAJOAZ010023657">
    <property type="protein sequence ID" value="CAF4377472.1"/>
    <property type="molecule type" value="Genomic_DNA"/>
</dbReference>
<feature type="non-terminal residue" evidence="1">
    <location>
        <position position="1"/>
    </location>
</feature>
<name>A0A820MQG1_9BILA</name>
<accession>A0A820MQG1</accession>
<dbReference type="AlphaFoldDB" id="A0A820MQG1"/>
<proteinExistence type="predicted"/>
<gene>
    <name evidence="1" type="ORF">OXD698_LOCUS50184</name>
</gene>
<organism evidence="1 2">
    <name type="scientific">Adineta steineri</name>
    <dbReference type="NCBI Taxonomy" id="433720"/>
    <lineage>
        <taxon>Eukaryota</taxon>
        <taxon>Metazoa</taxon>
        <taxon>Spiralia</taxon>
        <taxon>Gnathifera</taxon>
        <taxon>Rotifera</taxon>
        <taxon>Eurotatoria</taxon>
        <taxon>Bdelloidea</taxon>
        <taxon>Adinetida</taxon>
        <taxon>Adinetidae</taxon>
        <taxon>Adineta</taxon>
    </lineage>
</organism>
<evidence type="ECO:0000313" key="1">
    <source>
        <dbReference type="EMBL" id="CAF4377472.1"/>
    </source>
</evidence>
<reference evidence="1" key="1">
    <citation type="submission" date="2021-02" db="EMBL/GenBank/DDBJ databases">
        <authorList>
            <person name="Nowell W R."/>
        </authorList>
    </citation>
    <scope>NUCLEOTIDE SEQUENCE</scope>
</reference>
<comment type="caution">
    <text evidence="1">The sequence shown here is derived from an EMBL/GenBank/DDBJ whole genome shotgun (WGS) entry which is preliminary data.</text>
</comment>
<sequence length="123" mass="13981">MATTMAIAMDINDNEDIVSNTDTLIYDDEDIQLLGDDINENNWRYAFQEVLDDIHENKLDDGTRLLSYDNPCKIRVKKLGDTPYTFPLSNALCSRIICEHGIPLSLINTYDFCGTKVTNAAWE</sequence>
<evidence type="ECO:0000313" key="2">
    <source>
        <dbReference type="Proteomes" id="UP000663844"/>
    </source>
</evidence>